<dbReference type="InterPro" id="IPR020846">
    <property type="entry name" value="MFS_dom"/>
</dbReference>
<evidence type="ECO:0000256" key="2">
    <source>
        <dbReference type="ARBA" id="ARBA00022475"/>
    </source>
</evidence>
<dbReference type="InterPro" id="IPR011701">
    <property type="entry name" value="MFS"/>
</dbReference>
<feature type="transmembrane region" description="Helical" evidence="6">
    <location>
        <begin position="256"/>
        <end position="275"/>
    </location>
</feature>
<dbReference type="Pfam" id="PF07690">
    <property type="entry name" value="MFS_1"/>
    <property type="match status" value="1"/>
</dbReference>
<feature type="transmembrane region" description="Helical" evidence="6">
    <location>
        <begin position="108"/>
        <end position="126"/>
    </location>
</feature>
<dbReference type="PANTHER" id="PTHR43124">
    <property type="entry name" value="PURINE EFFLUX PUMP PBUE"/>
    <property type="match status" value="1"/>
</dbReference>
<dbReference type="SUPFAM" id="SSF103473">
    <property type="entry name" value="MFS general substrate transporter"/>
    <property type="match status" value="1"/>
</dbReference>
<feature type="transmembrane region" description="Helical" evidence="6">
    <location>
        <begin position="340"/>
        <end position="363"/>
    </location>
</feature>
<sequence length="408" mass="42672">MSATTKGEPQAHWRHLAILCLAVVLSMTAWFSATAVGPELVSLWSLSPAMSAWLTNGVQIGFVTGALLSSFVNLPDIVRLNRLMAIAALVAALANALLLVAPSPAMAMASRVLTGMALAGVYPPAMKLAATWFIKGRGLALGAVIAALTAGSALPHLTRAFSGSLDWQVVVISASVALIAAAILFQTAIHEGPYPFSRAVFRLGQIRDVLRDRNLLLANLGYFGHMWELYAMWAWLLTYLRAAPALADLSPGAASGLTFAAIAAGVVGCFAGGILSDRYGRTATTAGMMITSGACAAFIGFAFVGPAWLLALVILIWGASIIGDSAQFSAAVTELSDPRLVGTALSLQMAIGFLLTVGAIWLMPVLAEALDSWQWVFLFLVPGPAIGAGAMLALRRNPASLKLAQGRR</sequence>
<evidence type="ECO:0000256" key="6">
    <source>
        <dbReference type="SAM" id="Phobius"/>
    </source>
</evidence>
<dbReference type="Gene3D" id="1.20.1250.20">
    <property type="entry name" value="MFS general substrate transporter like domains"/>
    <property type="match status" value="2"/>
</dbReference>
<keyword evidence="2" id="KW-1003">Cell membrane</keyword>
<dbReference type="Proteomes" id="UP000308530">
    <property type="component" value="Chromosome"/>
</dbReference>
<keyword evidence="9" id="KW-1185">Reference proteome</keyword>
<dbReference type="PROSITE" id="PS50850">
    <property type="entry name" value="MFS"/>
    <property type="match status" value="1"/>
</dbReference>
<evidence type="ECO:0000256" key="4">
    <source>
        <dbReference type="ARBA" id="ARBA00022989"/>
    </source>
</evidence>
<feature type="domain" description="Major facilitator superfamily (MFS) profile" evidence="7">
    <location>
        <begin position="15"/>
        <end position="401"/>
    </location>
</feature>
<feature type="transmembrane region" description="Helical" evidence="6">
    <location>
        <begin position="215"/>
        <end position="236"/>
    </location>
</feature>
<protein>
    <submittedName>
        <fullName evidence="8">MFS transporter</fullName>
    </submittedName>
</protein>
<feature type="transmembrane region" description="Helical" evidence="6">
    <location>
        <begin position="83"/>
        <end position="102"/>
    </location>
</feature>
<dbReference type="InterPro" id="IPR036259">
    <property type="entry name" value="MFS_trans_sf"/>
</dbReference>
<evidence type="ECO:0000256" key="5">
    <source>
        <dbReference type="ARBA" id="ARBA00023136"/>
    </source>
</evidence>
<evidence type="ECO:0000259" key="7">
    <source>
        <dbReference type="PROSITE" id="PS50850"/>
    </source>
</evidence>
<keyword evidence="4 6" id="KW-1133">Transmembrane helix</keyword>
<dbReference type="InterPro" id="IPR050189">
    <property type="entry name" value="MFS_Efflux_Transporters"/>
</dbReference>
<proteinExistence type="predicted"/>
<name>A0ABX6QN35_9HYPH</name>
<evidence type="ECO:0000313" key="8">
    <source>
        <dbReference type="EMBL" id="QLF69682.1"/>
    </source>
</evidence>
<gene>
    <name evidence="8" type="ORF">FE840_009075</name>
</gene>
<evidence type="ECO:0000256" key="3">
    <source>
        <dbReference type="ARBA" id="ARBA00022692"/>
    </source>
</evidence>
<comment type="subcellular location">
    <subcellularLocation>
        <location evidence="1">Cell membrane</location>
        <topology evidence="1">Multi-pass membrane protein</topology>
    </subcellularLocation>
</comment>
<evidence type="ECO:0000313" key="9">
    <source>
        <dbReference type="Proteomes" id="UP000308530"/>
    </source>
</evidence>
<dbReference type="EMBL" id="CP058350">
    <property type="protein sequence ID" value="QLF69682.1"/>
    <property type="molecule type" value="Genomic_DNA"/>
</dbReference>
<keyword evidence="5 6" id="KW-0472">Membrane</keyword>
<accession>A0ABX6QN35</accession>
<feature type="transmembrane region" description="Helical" evidence="6">
    <location>
        <begin position="169"/>
        <end position="189"/>
    </location>
</feature>
<dbReference type="RefSeq" id="WP_138285188.1">
    <property type="nucleotide sequence ID" value="NZ_CP058350.1"/>
</dbReference>
<feature type="transmembrane region" description="Helical" evidence="6">
    <location>
        <begin position="375"/>
        <end position="394"/>
    </location>
</feature>
<dbReference type="PANTHER" id="PTHR43124:SF3">
    <property type="entry name" value="CHLORAMPHENICOL EFFLUX PUMP RV0191"/>
    <property type="match status" value="1"/>
</dbReference>
<feature type="transmembrane region" description="Helical" evidence="6">
    <location>
        <begin position="138"/>
        <end position="157"/>
    </location>
</feature>
<evidence type="ECO:0000256" key="1">
    <source>
        <dbReference type="ARBA" id="ARBA00004651"/>
    </source>
</evidence>
<feature type="transmembrane region" description="Helical" evidence="6">
    <location>
        <begin position="12"/>
        <end position="33"/>
    </location>
</feature>
<organism evidence="8 9">
    <name type="scientific">Peteryoungia desertarenae</name>
    <dbReference type="NCBI Taxonomy" id="1813451"/>
    <lineage>
        <taxon>Bacteria</taxon>
        <taxon>Pseudomonadati</taxon>
        <taxon>Pseudomonadota</taxon>
        <taxon>Alphaproteobacteria</taxon>
        <taxon>Hyphomicrobiales</taxon>
        <taxon>Rhizobiaceae</taxon>
        <taxon>Peteryoungia</taxon>
    </lineage>
</organism>
<keyword evidence="3 6" id="KW-0812">Transmembrane</keyword>
<reference evidence="8 9" key="1">
    <citation type="submission" date="2020-06" db="EMBL/GenBank/DDBJ databases">
        <title>Genome sequence of Rhizobium sp strain ADMK78.</title>
        <authorList>
            <person name="Rahi P."/>
        </authorList>
    </citation>
    <scope>NUCLEOTIDE SEQUENCE [LARGE SCALE GENOMIC DNA]</scope>
    <source>
        <strain evidence="8 9">ADMK78</strain>
    </source>
</reference>
<feature type="transmembrane region" description="Helical" evidence="6">
    <location>
        <begin position="53"/>
        <end position="71"/>
    </location>
</feature>